<evidence type="ECO:0000313" key="1">
    <source>
        <dbReference type="EMBL" id="KRN94583.1"/>
    </source>
</evidence>
<accession>A0A0R2L789</accession>
<reference evidence="1 2" key="1">
    <citation type="journal article" date="2015" name="Genome Announc.">
        <title>Expanding the biotechnology potential of lactobacilli through comparative genomics of 213 strains and associated genera.</title>
        <authorList>
            <person name="Sun Z."/>
            <person name="Harris H.M."/>
            <person name="McCann A."/>
            <person name="Guo C."/>
            <person name="Argimon S."/>
            <person name="Zhang W."/>
            <person name="Yang X."/>
            <person name="Jeffery I.B."/>
            <person name="Cooney J.C."/>
            <person name="Kagawa T.F."/>
            <person name="Liu W."/>
            <person name="Song Y."/>
            <person name="Salvetti E."/>
            <person name="Wrobel A."/>
            <person name="Rasinkangas P."/>
            <person name="Parkhill J."/>
            <person name="Rea M.C."/>
            <person name="O'Sullivan O."/>
            <person name="Ritari J."/>
            <person name="Douillard F.P."/>
            <person name="Paul Ross R."/>
            <person name="Yang R."/>
            <person name="Briner A.E."/>
            <person name="Felis G.E."/>
            <person name="de Vos W.M."/>
            <person name="Barrangou R."/>
            <person name="Klaenhammer T.R."/>
            <person name="Caufield P.W."/>
            <person name="Cui Y."/>
            <person name="Zhang H."/>
            <person name="O'Toole P.W."/>
        </authorList>
    </citation>
    <scope>NUCLEOTIDE SEQUENCE [LARGE SCALE GENOMIC DNA]</scope>
    <source>
        <strain evidence="1 2">DSM 18001</strain>
    </source>
</reference>
<proteinExistence type="predicted"/>
<evidence type="ECO:0000313" key="2">
    <source>
        <dbReference type="Proteomes" id="UP000051859"/>
    </source>
</evidence>
<sequence length="134" mass="14948">MSAEIKGMDEVLAKLEEKLGERKLNAVEKEALKPAADYVKNEVKSAVSFFQDTGATVNEVVVGKPRKRQGENSVKVGWNGPMGRYAIIHLNEFGYTRNGKHYTPRGLGKLQATYDKIKPQYQALVRSILKGKLL</sequence>
<organism evidence="1 2">
    <name type="scientific">Pediococcus stilesii</name>
    <dbReference type="NCBI Taxonomy" id="331679"/>
    <lineage>
        <taxon>Bacteria</taxon>
        <taxon>Bacillati</taxon>
        <taxon>Bacillota</taxon>
        <taxon>Bacilli</taxon>
        <taxon>Lactobacillales</taxon>
        <taxon>Lactobacillaceae</taxon>
        <taxon>Pediococcus</taxon>
    </lineage>
</organism>
<dbReference type="STRING" id="331679.IV81_GL001220"/>
<dbReference type="Pfam" id="PF04883">
    <property type="entry name" value="HK97-gp10_like"/>
    <property type="match status" value="1"/>
</dbReference>
<dbReference type="InterPro" id="IPR010064">
    <property type="entry name" value="HK97-gp10_tail"/>
</dbReference>
<evidence type="ECO:0008006" key="3">
    <source>
        <dbReference type="Google" id="ProtNLM"/>
    </source>
</evidence>
<keyword evidence="2" id="KW-1185">Reference proteome</keyword>
<dbReference type="PATRIC" id="fig|331679.3.peg.1246"/>
<name>A0A0R2L789_9LACO</name>
<gene>
    <name evidence="1" type="ORF">IV81_GL001220</name>
</gene>
<dbReference type="RefSeq" id="WP_057801920.1">
    <property type="nucleotide sequence ID" value="NZ_JQBX01000004.1"/>
</dbReference>
<dbReference type="AlphaFoldDB" id="A0A0R2L789"/>
<dbReference type="EMBL" id="JQBX01000004">
    <property type="protein sequence ID" value="KRN94583.1"/>
    <property type="molecule type" value="Genomic_DNA"/>
</dbReference>
<protein>
    <recommendedName>
        <fullName evidence="3">HK97 gp10 family phage protein</fullName>
    </recommendedName>
</protein>
<comment type="caution">
    <text evidence="1">The sequence shown here is derived from an EMBL/GenBank/DDBJ whole genome shotgun (WGS) entry which is preliminary data.</text>
</comment>
<dbReference type="Proteomes" id="UP000051859">
    <property type="component" value="Unassembled WGS sequence"/>
</dbReference>